<reference evidence="3 4" key="1">
    <citation type="submission" date="2021-06" db="EMBL/GenBank/DDBJ databases">
        <title>Caerostris darwini draft genome.</title>
        <authorList>
            <person name="Kono N."/>
            <person name="Arakawa K."/>
        </authorList>
    </citation>
    <scope>NUCLEOTIDE SEQUENCE [LARGE SCALE GENOMIC DNA]</scope>
</reference>
<dbReference type="GO" id="GO:0006508">
    <property type="term" value="P:proteolysis"/>
    <property type="evidence" value="ECO:0007669"/>
    <property type="project" value="InterPro"/>
</dbReference>
<evidence type="ECO:0000259" key="2">
    <source>
        <dbReference type="PROSITE" id="PS51767"/>
    </source>
</evidence>
<dbReference type="InterPro" id="IPR021109">
    <property type="entry name" value="Peptidase_aspartic_dom_sf"/>
</dbReference>
<dbReference type="PANTHER" id="PTHR47966:SF51">
    <property type="entry name" value="BETA-SITE APP-CLEAVING ENZYME, ISOFORM A-RELATED"/>
    <property type="match status" value="1"/>
</dbReference>
<dbReference type="Proteomes" id="UP001054837">
    <property type="component" value="Unassembled WGS sequence"/>
</dbReference>
<gene>
    <name evidence="3" type="primary">CTSD</name>
    <name evidence="3" type="ORF">CDAR_64151</name>
</gene>
<dbReference type="GO" id="GO:0004190">
    <property type="term" value="F:aspartic-type endopeptidase activity"/>
    <property type="evidence" value="ECO:0007669"/>
    <property type="project" value="InterPro"/>
</dbReference>
<dbReference type="Pfam" id="PF00026">
    <property type="entry name" value="Asp"/>
    <property type="match status" value="1"/>
</dbReference>
<dbReference type="PANTHER" id="PTHR47966">
    <property type="entry name" value="BETA-SITE APP-CLEAVING ENZYME, ISOFORM A-RELATED"/>
    <property type="match status" value="1"/>
</dbReference>
<feature type="domain" description="Peptidase A1" evidence="2">
    <location>
        <begin position="1"/>
        <end position="153"/>
    </location>
</feature>
<dbReference type="InterPro" id="IPR001461">
    <property type="entry name" value="Aspartic_peptidase_A1"/>
</dbReference>
<dbReference type="AlphaFoldDB" id="A0AAV4TFT1"/>
<evidence type="ECO:0000313" key="3">
    <source>
        <dbReference type="EMBL" id="GIY44064.1"/>
    </source>
</evidence>
<dbReference type="Gene3D" id="2.40.70.10">
    <property type="entry name" value="Acid Proteases"/>
    <property type="match status" value="1"/>
</dbReference>
<accession>A0AAV4TFT1</accession>
<dbReference type="PROSITE" id="PS51767">
    <property type="entry name" value="PEPTIDASE_A1"/>
    <property type="match status" value="1"/>
</dbReference>
<dbReference type="SUPFAM" id="SSF50630">
    <property type="entry name" value="Acid proteases"/>
    <property type="match status" value="1"/>
</dbReference>
<proteinExistence type="inferred from homology"/>
<keyword evidence="4" id="KW-1185">Reference proteome</keyword>
<evidence type="ECO:0000256" key="1">
    <source>
        <dbReference type="ARBA" id="ARBA00007447"/>
    </source>
</evidence>
<organism evidence="3 4">
    <name type="scientific">Caerostris darwini</name>
    <dbReference type="NCBI Taxonomy" id="1538125"/>
    <lineage>
        <taxon>Eukaryota</taxon>
        <taxon>Metazoa</taxon>
        <taxon>Ecdysozoa</taxon>
        <taxon>Arthropoda</taxon>
        <taxon>Chelicerata</taxon>
        <taxon>Arachnida</taxon>
        <taxon>Araneae</taxon>
        <taxon>Araneomorphae</taxon>
        <taxon>Entelegynae</taxon>
        <taxon>Araneoidea</taxon>
        <taxon>Araneidae</taxon>
        <taxon>Caerostris</taxon>
    </lineage>
</organism>
<protein>
    <submittedName>
        <fullName evidence="3">Cathepsin D</fullName>
    </submittedName>
</protein>
<comment type="caution">
    <text evidence="3">The sequence shown here is derived from an EMBL/GenBank/DDBJ whole genome shotgun (WGS) entry which is preliminary data.</text>
</comment>
<sequence length="153" mass="16601">MLLCLKNKSIEYCKQSCTYFQVAATPPQERAPPTSRSGHPSRCAYAPEIPQQWTIPGKSVQVHGVTHHKYDSKTSSTYKPNGTHFAIEYGTGSLNGFYSVDTISIGPAKITDQIFGEAIQEPGLVFVVAKFDGILGLSFSNPSKGVPSVFSKT</sequence>
<name>A0AAV4TFT1_9ARAC</name>
<evidence type="ECO:0000313" key="4">
    <source>
        <dbReference type="Proteomes" id="UP001054837"/>
    </source>
</evidence>
<dbReference type="EMBL" id="BPLQ01009447">
    <property type="protein sequence ID" value="GIY44064.1"/>
    <property type="molecule type" value="Genomic_DNA"/>
</dbReference>
<dbReference type="FunFam" id="2.40.70.10:FF:000008">
    <property type="entry name" value="Cathepsin D"/>
    <property type="match status" value="1"/>
</dbReference>
<comment type="similarity">
    <text evidence="1">Belongs to the peptidase A1 family.</text>
</comment>
<dbReference type="InterPro" id="IPR033121">
    <property type="entry name" value="PEPTIDASE_A1"/>
</dbReference>